<gene>
    <name evidence="1" type="ORF">GKD66_15565</name>
</gene>
<proteinExistence type="predicted"/>
<name>A0A7K0HNQ9_PARDI</name>
<reference evidence="1 2" key="1">
    <citation type="journal article" date="2019" name="Nat. Med.">
        <title>A library of human gut bacterial isolates paired with longitudinal multiomics data enables mechanistic microbiome research.</title>
        <authorList>
            <person name="Poyet M."/>
            <person name="Groussin M."/>
            <person name="Gibbons S.M."/>
            <person name="Avila-Pacheco J."/>
            <person name="Jiang X."/>
            <person name="Kearney S.M."/>
            <person name="Perrotta A.R."/>
            <person name="Berdy B."/>
            <person name="Zhao S."/>
            <person name="Lieberman T.D."/>
            <person name="Swanson P.K."/>
            <person name="Smith M."/>
            <person name="Roesemann S."/>
            <person name="Alexander J.E."/>
            <person name="Rich S.A."/>
            <person name="Livny J."/>
            <person name="Vlamakis H."/>
            <person name="Clish C."/>
            <person name="Bullock K."/>
            <person name="Deik A."/>
            <person name="Scott J."/>
            <person name="Pierce K.A."/>
            <person name="Xavier R.J."/>
            <person name="Alm E.J."/>
        </authorList>
    </citation>
    <scope>NUCLEOTIDE SEQUENCE [LARGE SCALE GENOMIC DNA]</scope>
    <source>
        <strain evidence="1 2">BIOML-A32</strain>
    </source>
</reference>
<comment type="caution">
    <text evidence="1">The sequence shown here is derived from an EMBL/GenBank/DDBJ whole genome shotgun (WGS) entry which is preliminary data.</text>
</comment>
<evidence type="ECO:0000313" key="1">
    <source>
        <dbReference type="EMBL" id="MRZ51620.1"/>
    </source>
</evidence>
<dbReference type="RefSeq" id="WP_154396622.1">
    <property type="nucleotide sequence ID" value="NZ_JADMWC010000017.1"/>
</dbReference>
<accession>A0A7K0HNQ9</accession>
<dbReference type="AlphaFoldDB" id="A0A7K0HNQ9"/>
<protein>
    <submittedName>
        <fullName evidence="1">Uncharacterized protein</fullName>
    </submittedName>
</protein>
<evidence type="ECO:0000313" key="2">
    <source>
        <dbReference type="Proteomes" id="UP000441358"/>
    </source>
</evidence>
<dbReference type="EMBL" id="WKMC01000012">
    <property type="protein sequence ID" value="MRZ51620.1"/>
    <property type="molecule type" value="Genomic_DNA"/>
</dbReference>
<organism evidence="1 2">
    <name type="scientific">Parabacteroides distasonis</name>
    <dbReference type="NCBI Taxonomy" id="823"/>
    <lineage>
        <taxon>Bacteria</taxon>
        <taxon>Pseudomonadati</taxon>
        <taxon>Bacteroidota</taxon>
        <taxon>Bacteroidia</taxon>
        <taxon>Bacteroidales</taxon>
        <taxon>Tannerellaceae</taxon>
        <taxon>Parabacteroides</taxon>
    </lineage>
</organism>
<dbReference type="Proteomes" id="UP000441358">
    <property type="component" value="Unassembled WGS sequence"/>
</dbReference>
<sequence>MKGIVYWTPYICMHSASVYEELGKRLHVIIACKSLEYGTFGGLNMKNVEIVYVEEEDDVDILIQRTQKYVHINQALKTYPEIEIFGYALRRLLTKGCFVMAVNMEQYQWWTLKGILRRLQWFYLFNIGQGRRIKAIGCTGWTGVLAFRKACISSKRLFDFIYSVPSPNSYLLEESCQVSYNHVNVQSGG</sequence>